<dbReference type="AlphaFoldDB" id="A0A498I442"/>
<dbReference type="Gene3D" id="2.60.40.2310">
    <property type="match status" value="1"/>
</dbReference>
<organism evidence="2 3">
    <name type="scientific">Malus domestica</name>
    <name type="common">Apple</name>
    <name type="synonym">Pyrus malus</name>
    <dbReference type="NCBI Taxonomy" id="3750"/>
    <lineage>
        <taxon>Eukaryota</taxon>
        <taxon>Viridiplantae</taxon>
        <taxon>Streptophyta</taxon>
        <taxon>Embryophyta</taxon>
        <taxon>Tracheophyta</taxon>
        <taxon>Spermatophyta</taxon>
        <taxon>Magnoliopsida</taxon>
        <taxon>eudicotyledons</taxon>
        <taxon>Gunneridae</taxon>
        <taxon>Pentapetalae</taxon>
        <taxon>rosids</taxon>
        <taxon>fabids</taxon>
        <taxon>Rosales</taxon>
        <taxon>Rosaceae</taxon>
        <taxon>Amygdaloideae</taxon>
        <taxon>Maleae</taxon>
        <taxon>Malus</taxon>
    </lineage>
</organism>
<proteinExistence type="predicted"/>
<gene>
    <name evidence="2" type="ORF">DVH24_039951</name>
</gene>
<protein>
    <recommendedName>
        <fullName evidence="1">Subtilisin-like protease fibronectin type-III domain-containing protein</fullName>
    </recommendedName>
</protein>
<sequence length="128" mass="14195">MPALLARRNPVVPQGFTYRLVIIFVSTIPSPRNPITVKRTVTNVGAPESIYKATIEPPFGTIVYVNPTALAFNSTVEKLTFTITISAIHEMNTGYYFGSLTWVDGVHAVRISLSVKTEFLQPHDDDED</sequence>
<keyword evidence="3" id="KW-1185">Reference proteome</keyword>
<reference evidence="2 3" key="1">
    <citation type="submission" date="2018-10" db="EMBL/GenBank/DDBJ databases">
        <title>A high-quality apple genome assembly.</title>
        <authorList>
            <person name="Hu J."/>
        </authorList>
    </citation>
    <scope>NUCLEOTIDE SEQUENCE [LARGE SCALE GENOMIC DNA]</scope>
    <source>
        <strain evidence="3">cv. HFTH1</strain>
        <tissue evidence="2">Young leaf</tissue>
    </source>
</reference>
<feature type="domain" description="Subtilisin-like protease fibronectin type-III" evidence="1">
    <location>
        <begin position="30"/>
        <end position="115"/>
    </location>
</feature>
<name>A0A498I442_MALDO</name>
<dbReference type="Pfam" id="PF17766">
    <property type="entry name" value="fn3_6"/>
    <property type="match status" value="1"/>
</dbReference>
<dbReference type="Proteomes" id="UP000290289">
    <property type="component" value="Chromosome 14"/>
</dbReference>
<dbReference type="EMBL" id="RDQH01000340">
    <property type="protein sequence ID" value="RXH77980.1"/>
    <property type="molecule type" value="Genomic_DNA"/>
</dbReference>
<evidence type="ECO:0000313" key="3">
    <source>
        <dbReference type="Proteomes" id="UP000290289"/>
    </source>
</evidence>
<evidence type="ECO:0000259" key="1">
    <source>
        <dbReference type="Pfam" id="PF17766"/>
    </source>
</evidence>
<evidence type="ECO:0000313" key="2">
    <source>
        <dbReference type="EMBL" id="RXH77980.1"/>
    </source>
</evidence>
<accession>A0A498I442</accession>
<comment type="caution">
    <text evidence="2">The sequence shown here is derived from an EMBL/GenBank/DDBJ whole genome shotgun (WGS) entry which is preliminary data.</text>
</comment>
<dbReference type="InterPro" id="IPR041469">
    <property type="entry name" value="Subtilisin-like_FN3"/>
</dbReference>